<accession>A0ABS2Q148</accession>
<reference evidence="2 3" key="1">
    <citation type="submission" date="2021-01" db="EMBL/GenBank/DDBJ databases">
        <title>Genomic Encyclopedia of Type Strains, Phase IV (KMG-IV): sequencing the most valuable type-strain genomes for metagenomic binning, comparative biology and taxonomic classification.</title>
        <authorList>
            <person name="Goeker M."/>
        </authorList>
    </citation>
    <scope>NUCLEOTIDE SEQUENCE [LARGE SCALE GENOMIC DNA]</scope>
    <source>
        <strain evidence="2 3">DSM 28236</strain>
    </source>
</reference>
<gene>
    <name evidence="2" type="ORF">JOD45_002242</name>
</gene>
<dbReference type="EMBL" id="JAFBER010000014">
    <property type="protein sequence ID" value="MBM7646017.1"/>
    <property type="molecule type" value="Genomic_DNA"/>
</dbReference>
<protein>
    <submittedName>
        <fullName evidence="2">Uncharacterized protein YpmB</fullName>
    </submittedName>
</protein>
<keyword evidence="1" id="KW-0812">Transmembrane</keyword>
<keyword evidence="1" id="KW-1133">Transmembrane helix</keyword>
<proteinExistence type="predicted"/>
<dbReference type="Proteomes" id="UP000808914">
    <property type="component" value="Unassembled WGS sequence"/>
</dbReference>
<sequence length="87" mass="10201">MKGKKKRWITIGIIILVFIIFIGGAYLKHKQGEREFVVQAEKAAEKYLKEEGIKNPEFKSYEISPMRILHLTYLIDGAKKRNRCRYG</sequence>
<evidence type="ECO:0000256" key="1">
    <source>
        <dbReference type="SAM" id="Phobius"/>
    </source>
</evidence>
<organism evidence="2 3">
    <name type="scientific">Scopulibacillus daqui</name>
    <dbReference type="NCBI Taxonomy" id="1469162"/>
    <lineage>
        <taxon>Bacteria</taxon>
        <taxon>Bacillati</taxon>
        <taxon>Bacillota</taxon>
        <taxon>Bacilli</taxon>
        <taxon>Bacillales</taxon>
        <taxon>Sporolactobacillaceae</taxon>
        <taxon>Scopulibacillus</taxon>
    </lineage>
</organism>
<dbReference type="RefSeq" id="WP_205003913.1">
    <property type="nucleotide sequence ID" value="NZ_JAFBER010000014.1"/>
</dbReference>
<evidence type="ECO:0000313" key="2">
    <source>
        <dbReference type="EMBL" id="MBM7646017.1"/>
    </source>
</evidence>
<feature type="transmembrane region" description="Helical" evidence="1">
    <location>
        <begin position="7"/>
        <end position="27"/>
    </location>
</feature>
<name>A0ABS2Q148_9BACL</name>
<keyword evidence="3" id="KW-1185">Reference proteome</keyword>
<comment type="caution">
    <text evidence="2">The sequence shown here is derived from an EMBL/GenBank/DDBJ whole genome shotgun (WGS) entry which is preliminary data.</text>
</comment>
<evidence type="ECO:0000313" key="3">
    <source>
        <dbReference type="Proteomes" id="UP000808914"/>
    </source>
</evidence>
<keyword evidence="1" id="KW-0472">Membrane</keyword>